<dbReference type="GO" id="GO:0005886">
    <property type="term" value="C:plasma membrane"/>
    <property type="evidence" value="ECO:0007669"/>
    <property type="project" value="UniProtKB-SubCell"/>
</dbReference>
<protein>
    <submittedName>
        <fullName evidence="10">Branched-chain amino acid transport system permease protein</fullName>
    </submittedName>
</protein>
<keyword evidence="7 9" id="KW-0472">Membrane</keyword>
<evidence type="ECO:0000256" key="4">
    <source>
        <dbReference type="ARBA" id="ARBA00022692"/>
    </source>
</evidence>
<evidence type="ECO:0000256" key="2">
    <source>
        <dbReference type="ARBA" id="ARBA00022448"/>
    </source>
</evidence>
<feature type="transmembrane region" description="Helical" evidence="9">
    <location>
        <begin position="60"/>
        <end position="83"/>
    </location>
</feature>
<name>A0A1I4W3C2_9BACT</name>
<dbReference type="EMBL" id="FOUU01000013">
    <property type="protein sequence ID" value="SFN07991.1"/>
    <property type="molecule type" value="Genomic_DNA"/>
</dbReference>
<feature type="transmembrane region" description="Helical" evidence="9">
    <location>
        <begin position="138"/>
        <end position="160"/>
    </location>
</feature>
<dbReference type="PANTHER" id="PTHR11795:SF442">
    <property type="entry name" value="ABC TRANSPORTER ATP-BINDING PROTEIN"/>
    <property type="match status" value="1"/>
</dbReference>
<keyword evidence="3" id="KW-1003">Cell membrane</keyword>
<organism evidence="10 11">
    <name type="scientific">Thermodesulforhabdus norvegica</name>
    <dbReference type="NCBI Taxonomy" id="39841"/>
    <lineage>
        <taxon>Bacteria</taxon>
        <taxon>Pseudomonadati</taxon>
        <taxon>Thermodesulfobacteriota</taxon>
        <taxon>Syntrophobacteria</taxon>
        <taxon>Syntrophobacterales</taxon>
        <taxon>Thermodesulforhabdaceae</taxon>
        <taxon>Thermodesulforhabdus</taxon>
    </lineage>
</organism>
<evidence type="ECO:0000256" key="3">
    <source>
        <dbReference type="ARBA" id="ARBA00022475"/>
    </source>
</evidence>
<evidence type="ECO:0000313" key="11">
    <source>
        <dbReference type="Proteomes" id="UP000199611"/>
    </source>
</evidence>
<feature type="transmembrane region" description="Helical" evidence="9">
    <location>
        <begin position="181"/>
        <end position="206"/>
    </location>
</feature>
<evidence type="ECO:0000256" key="1">
    <source>
        <dbReference type="ARBA" id="ARBA00004651"/>
    </source>
</evidence>
<dbReference type="PANTHER" id="PTHR11795">
    <property type="entry name" value="BRANCHED-CHAIN AMINO ACID TRANSPORT SYSTEM PERMEASE PROTEIN LIVH"/>
    <property type="match status" value="1"/>
</dbReference>
<feature type="transmembrane region" description="Helical" evidence="9">
    <location>
        <begin position="6"/>
        <end position="27"/>
    </location>
</feature>
<dbReference type="GO" id="GO:0006865">
    <property type="term" value="P:amino acid transport"/>
    <property type="evidence" value="ECO:0007669"/>
    <property type="project" value="UniProtKB-KW"/>
</dbReference>
<comment type="similarity">
    <text evidence="8">Belongs to the binding-protein-dependent transport system permease family. LivHM subfamily.</text>
</comment>
<accession>A0A1I4W3C2</accession>
<evidence type="ECO:0000256" key="5">
    <source>
        <dbReference type="ARBA" id="ARBA00022970"/>
    </source>
</evidence>
<dbReference type="RefSeq" id="WP_093396390.1">
    <property type="nucleotide sequence ID" value="NZ_FOUU01000013.1"/>
</dbReference>
<dbReference type="InterPro" id="IPR001851">
    <property type="entry name" value="ABC_transp_permease"/>
</dbReference>
<dbReference type="CDD" id="cd06582">
    <property type="entry name" value="TM_PBP1_LivH_like"/>
    <property type="match status" value="1"/>
</dbReference>
<comment type="subcellular location">
    <subcellularLocation>
        <location evidence="1">Cell membrane</location>
        <topology evidence="1">Multi-pass membrane protein</topology>
    </subcellularLocation>
</comment>
<dbReference type="STRING" id="39841.SAMN05660836_02593"/>
<dbReference type="AlphaFoldDB" id="A0A1I4W3C2"/>
<dbReference type="Proteomes" id="UP000199611">
    <property type="component" value="Unassembled WGS sequence"/>
</dbReference>
<reference evidence="10 11" key="1">
    <citation type="submission" date="2016-10" db="EMBL/GenBank/DDBJ databases">
        <authorList>
            <person name="de Groot N.N."/>
        </authorList>
    </citation>
    <scope>NUCLEOTIDE SEQUENCE [LARGE SCALE GENOMIC DNA]</scope>
    <source>
        <strain evidence="10 11">DSM 9990</strain>
    </source>
</reference>
<keyword evidence="2" id="KW-0813">Transport</keyword>
<keyword evidence="5" id="KW-0029">Amino-acid transport</keyword>
<gene>
    <name evidence="10" type="ORF">SAMN05660836_02593</name>
</gene>
<keyword evidence="6 9" id="KW-1133">Transmembrane helix</keyword>
<keyword evidence="11" id="KW-1185">Reference proteome</keyword>
<feature type="transmembrane region" description="Helical" evidence="9">
    <location>
        <begin position="226"/>
        <end position="247"/>
    </location>
</feature>
<keyword evidence="4 9" id="KW-0812">Transmembrane</keyword>
<evidence type="ECO:0000256" key="9">
    <source>
        <dbReference type="SAM" id="Phobius"/>
    </source>
</evidence>
<proteinExistence type="inferred from homology"/>
<evidence type="ECO:0000256" key="8">
    <source>
        <dbReference type="ARBA" id="ARBA00037998"/>
    </source>
</evidence>
<evidence type="ECO:0000313" key="10">
    <source>
        <dbReference type="EMBL" id="SFN07991.1"/>
    </source>
</evidence>
<feature type="transmembrane region" description="Helical" evidence="9">
    <location>
        <begin position="95"/>
        <end position="118"/>
    </location>
</feature>
<evidence type="ECO:0000256" key="7">
    <source>
        <dbReference type="ARBA" id="ARBA00023136"/>
    </source>
</evidence>
<evidence type="ECO:0000256" key="6">
    <source>
        <dbReference type="ARBA" id="ARBA00022989"/>
    </source>
</evidence>
<feature type="transmembrane region" description="Helical" evidence="9">
    <location>
        <begin position="254"/>
        <end position="276"/>
    </location>
</feature>
<dbReference type="InterPro" id="IPR052157">
    <property type="entry name" value="BCAA_transport_permease"/>
</dbReference>
<feature type="transmembrane region" description="Helical" evidence="9">
    <location>
        <begin position="34"/>
        <end position="54"/>
    </location>
</feature>
<sequence>MTEIFVFFLHGLAYAGLLFLVSSGLTLVFGMMNILNFAHAAFYMLGAYFSYTVLKTTQSFLLSILICPVLLFILGFLVERLLLRRVHRFGHLHELLLTFGLAYIITELVKLIWGNYPLTVDIGEILNKQIEIFGVTYSAYRCLIFGCGLLVALLMSLLIYKTRLGIIIRASVNDSEMVEALGINVPLLFTGVFAAGAALSGFAGVIAGPLLTTYPGMATDILIDAFVVIVVGGFGSLGGAMVASLIIGQLQSFGALLIPKLSLALIYLLMALVLIVKPSGLFGEER</sequence>
<dbReference type="OrthoDB" id="9807115at2"/>
<dbReference type="GO" id="GO:0022857">
    <property type="term" value="F:transmembrane transporter activity"/>
    <property type="evidence" value="ECO:0007669"/>
    <property type="project" value="InterPro"/>
</dbReference>
<dbReference type="Pfam" id="PF02653">
    <property type="entry name" value="BPD_transp_2"/>
    <property type="match status" value="1"/>
</dbReference>